<dbReference type="CDD" id="cd00841">
    <property type="entry name" value="MPP_YfcE"/>
    <property type="match status" value="1"/>
</dbReference>
<gene>
    <name evidence="3" type="ORF">C451_07852</name>
</gene>
<reference evidence="3 4" key="1">
    <citation type="journal article" date="2014" name="PLoS Genet.">
        <title>Phylogenetically driven sequencing of extremely halophilic archaea reveals strategies for static and dynamic osmo-response.</title>
        <authorList>
            <person name="Becker E.A."/>
            <person name="Seitzer P.M."/>
            <person name="Tritt A."/>
            <person name="Larsen D."/>
            <person name="Krusor M."/>
            <person name="Yao A.I."/>
            <person name="Wu D."/>
            <person name="Madern D."/>
            <person name="Eisen J.A."/>
            <person name="Darling A.E."/>
            <person name="Facciotti M.T."/>
        </authorList>
    </citation>
    <scope>NUCLEOTIDE SEQUENCE [LARGE SCALE GENOMIC DNA]</scope>
    <source>
        <strain evidence="3 4">JCM 13552</strain>
    </source>
</reference>
<dbReference type="GO" id="GO:0016787">
    <property type="term" value="F:hydrolase activity"/>
    <property type="evidence" value="ECO:0007669"/>
    <property type="project" value="UniProtKB-UniRule"/>
</dbReference>
<evidence type="ECO:0000313" key="4">
    <source>
        <dbReference type="Proteomes" id="UP000011680"/>
    </source>
</evidence>
<keyword evidence="4" id="KW-1185">Reference proteome</keyword>
<dbReference type="eggNOG" id="arCOG01141">
    <property type="taxonomic scope" value="Archaea"/>
</dbReference>
<dbReference type="SUPFAM" id="SSF56300">
    <property type="entry name" value="Metallo-dependent phosphatases"/>
    <property type="match status" value="1"/>
</dbReference>
<comment type="cofactor">
    <cofactor evidence="1">
        <name>a divalent metal cation</name>
        <dbReference type="ChEBI" id="CHEBI:60240"/>
    </cofactor>
</comment>
<organism evidence="3 4">
    <name type="scientific">Halococcus thailandensis JCM 13552</name>
    <dbReference type="NCBI Taxonomy" id="1227457"/>
    <lineage>
        <taxon>Archaea</taxon>
        <taxon>Methanobacteriati</taxon>
        <taxon>Methanobacteriota</taxon>
        <taxon>Stenosarchaea group</taxon>
        <taxon>Halobacteria</taxon>
        <taxon>Halobacteriales</taxon>
        <taxon>Halococcaceae</taxon>
        <taxon>Halococcus</taxon>
    </lineage>
</organism>
<feature type="domain" description="Calcineurin-like phosphoesterase" evidence="2">
    <location>
        <begin position="2"/>
        <end position="147"/>
    </location>
</feature>
<name>M0N8H4_9EURY</name>
<dbReference type="Proteomes" id="UP000011680">
    <property type="component" value="Unassembled WGS sequence"/>
</dbReference>
<dbReference type="EC" id="3.1.4.-" evidence="1"/>
<dbReference type="InterPro" id="IPR000979">
    <property type="entry name" value="Phosphodiesterase_MJ0936/Vps29"/>
</dbReference>
<dbReference type="EMBL" id="AOMF01000145">
    <property type="protein sequence ID" value="EMA54166.1"/>
    <property type="molecule type" value="Genomic_DNA"/>
</dbReference>
<dbReference type="Gene3D" id="3.60.21.10">
    <property type="match status" value="1"/>
</dbReference>
<sequence>MICVLSDTHGTDGHRLDGHLLDTVREAELVVHAGDFTTERVLDAFEAESRTFRAVYGNNATPAVRERLPGERVVEHEGITIALTHGDGRDETELALFGRQADADIVISGHSHQPGVTDTGEIVLLNPGSHADPRWYRPGYAELDLEEGRVEGRLLEPDGEVFEEFVVEL</sequence>
<dbReference type="InterPro" id="IPR029052">
    <property type="entry name" value="Metallo-depent_PP-like"/>
</dbReference>
<comment type="similarity">
    <text evidence="1">Belongs to the metallophosphoesterase superfamily. YfcE family.</text>
</comment>
<dbReference type="NCBIfam" id="TIGR00040">
    <property type="entry name" value="yfcE"/>
    <property type="match status" value="1"/>
</dbReference>
<evidence type="ECO:0000313" key="3">
    <source>
        <dbReference type="EMBL" id="EMA54166.1"/>
    </source>
</evidence>
<accession>M0N8H4</accession>
<proteinExistence type="inferred from homology"/>
<keyword evidence="1" id="KW-0479">Metal-binding</keyword>
<comment type="caution">
    <text evidence="3">The sequence shown here is derived from an EMBL/GenBank/DDBJ whole genome shotgun (WGS) entry which is preliminary data.</text>
</comment>
<dbReference type="RefSeq" id="WP_007739372.1">
    <property type="nucleotide sequence ID" value="NZ_AOMF01000145.1"/>
</dbReference>
<dbReference type="PATRIC" id="fig|1227457.3.peg.1434"/>
<dbReference type="GO" id="GO:0046872">
    <property type="term" value="F:metal ion binding"/>
    <property type="evidence" value="ECO:0007669"/>
    <property type="project" value="UniProtKB-KW"/>
</dbReference>
<protein>
    <recommendedName>
        <fullName evidence="1">Phosphoesterase</fullName>
        <ecNumber evidence="1">3.1.4.-</ecNumber>
    </recommendedName>
</protein>
<evidence type="ECO:0000256" key="1">
    <source>
        <dbReference type="RuleBase" id="RU362039"/>
    </source>
</evidence>
<evidence type="ECO:0000259" key="2">
    <source>
        <dbReference type="Pfam" id="PF12850"/>
    </source>
</evidence>
<dbReference type="Pfam" id="PF12850">
    <property type="entry name" value="Metallophos_2"/>
    <property type="match status" value="1"/>
</dbReference>
<dbReference type="STRING" id="1227457.C451_07852"/>
<dbReference type="InterPro" id="IPR041802">
    <property type="entry name" value="MPP_YfcE"/>
</dbReference>
<dbReference type="AlphaFoldDB" id="M0N8H4"/>
<dbReference type="InterPro" id="IPR024654">
    <property type="entry name" value="Calcineurin-like_PHP_lpxH"/>
</dbReference>
<dbReference type="PANTHER" id="PTHR11124">
    <property type="entry name" value="VACUOLAR SORTING PROTEIN VPS29"/>
    <property type="match status" value="1"/>
</dbReference>
<dbReference type="OrthoDB" id="19174at2157"/>